<evidence type="ECO:0000256" key="5">
    <source>
        <dbReference type="ARBA" id="ARBA00022801"/>
    </source>
</evidence>
<keyword evidence="4 7" id="KW-0479">Metal-binding</keyword>
<proteinExistence type="inferred from homology"/>
<dbReference type="PROSITE" id="PS00630">
    <property type="entry name" value="IMP_2"/>
    <property type="match status" value="1"/>
</dbReference>
<comment type="catalytic activity">
    <reaction evidence="1 7">
        <text>a myo-inositol phosphate + H2O = myo-inositol + phosphate</text>
        <dbReference type="Rhea" id="RHEA:24056"/>
        <dbReference type="ChEBI" id="CHEBI:15377"/>
        <dbReference type="ChEBI" id="CHEBI:17268"/>
        <dbReference type="ChEBI" id="CHEBI:43474"/>
        <dbReference type="ChEBI" id="CHEBI:84139"/>
        <dbReference type="EC" id="3.1.3.25"/>
    </reaction>
</comment>
<organism evidence="8 9">
    <name type="scientific">Flavimobilis rhizosphaerae</name>
    <dbReference type="NCBI Taxonomy" id="2775421"/>
    <lineage>
        <taxon>Bacteria</taxon>
        <taxon>Bacillati</taxon>
        <taxon>Actinomycetota</taxon>
        <taxon>Actinomycetes</taxon>
        <taxon>Micrococcales</taxon>
        <taxon>Jonesiaceae</taxon>
        <taxon>Flavimobilis</taxon>
    </lineage>
</organism>
<keyword evidence="9" id="KW-1185">Reference proteome</keyword>
<dbReference type="PANTHER" id="PTHR20854:SF4">
    <property type="entry name" value="INOSITOL-1-MONOPHOSPHATASE-RELATED"/>
    <property type="match status" value="1"/>
</dbReference>
<dbReference type="EMBL" id="JACZDF010000008">
    <property type="protein sequence ID" value="MBD9700290.1"/>
    <property type="molecule type" value="Genomic_DNA"/>
</dbReference>
<keyword evidence="5 7" id="KW-0378">Hydrolase</keyword>
<comment type="cofactor">
    <cofactor evidence="2 7">
        <name>Mg(2+)</name>
        <dbReference type="ChEBI" id="CHEBI:18420"/>
    </cofactor>
</comment>
<dbReference type="RefSeq" id="WP_192281641.1">
    <property type="nucleotide sequence ID" value="NZ_JACZDF010000008.1"/>
</dbReference>
<evidence type="ECO:0000256" key="4">
    <source>
        <dbReference type="ARBA" id="ARBA00022723"/>
    </source>
</evidence>
<dbReference type="Pfam" id="PF00459">
    <property type="entry name" value="Inositol_P"/>
    <property type="match status" value="1"/>
</dbReference>
<dbReference type="CDD" id="cd01639">
    <property type="entry name" value="IMPase"/>
    <property type="match status" value="1"/>
</dbReference>
<keyword evidence="6 7" id="KW-0460">Magnesium</keyword>
<dbReference type="InterPro" id="IPR000760">
    <property type="entry name" value="Inositol_monophosphatase-like"/>
</dbReference>
<dbReference type="SUPFAM" id="SSF56655">
    <property type="entry name" value="Carbohydrate phosphatase"/>
    <property type="match status" value="1"/>
</dbReference>
<dbReference type="Gene3D" id="3.30.540.10">
    <property type="entry name" value="Fructose-1,6-Bisphosphatase, subunit A, domain 1"/>
    <property type="match status" value="1"/>
</dbReference>
<dbReference type="PANTHER" id="PTHR20854">
    <property type="entry name" value="INOSITOL MONOPHOSPHATASE"/>
    <property type="match status" value="1"/>
</dbReference>
<accession>A0ABR9DT33</accession>
<sequence>MSAMPPDATITGLRTLCEHLASSTAELVRAQTPTTVEVAATKSNDLDVVTRADRAAEDYLRSEIARWRPQDAILGEEGGASDGSSGLTWVVDPIDGTVNYLYGLGSCSVSVAVVLGAADPVRWQLLAAAVCEIPTGTTWSAARGRGATRDGTPVRVREATDLRHALVATGFHYDDALRAGQGRSVGELLAHVRDVRRFGSAALDLCRVADGRVDAYYEEGLSPWDHAAGTLLVEEAGGVVHGAGGGAPGRGLVVAGPAGTLDVLEPLLARLGAGRRPGITPGFPPAV</sequence>
<comment type="similarity">
    <text evidence="3 7">Belongs to the inositol monophosphatase superfamily.</text>
</comment>
<dbReference type="Proteomes" id="UP000642107">
    <property type="component" value="Unassembled WGS sequence"/>
</dbReference>
<evidence type="ECO:0000313" key="9">
    <source>
        <dbReference type="Proteomes" id="UP000642107"/>
    </source>
</evidence>
<evidence type="ECO:0000256" key="1">
    <source>
        <dbReference type="ARBA" id="ARBA00001033"/>
    </source>
</evidence>
<dbReference type="PROSITE" id="PS00629">
    <property type="entry name" value="IMP_1"/>
    <property type="match status" value="1"/>
</dbReference>
<evidence type="ECO:0000256" key="3">
    <source>
        <dbReference type="ARBA" id="ARBA00009759"/>
    </source>
</evidence>
<evidence type="ECO:0000256" key="7">
    <source>
        <dbReference type="RuleBase" id="RU364068"/>
    </source>
</evidence>
<gene>
    <name evidence="8" type="ORF">IGS67_12455</name>
</gene>
<evidence type="ECO:0000256" key="2">
    <source>
        <dbReference type="ARBA" id="ARBA00001946"/>
    </source>
</evidence>
<name>A0ABR9DT33_9MICO</name>
<dbReference type="EC" id="3.1.3.25" evidence="7"/>
<evidence type="ECO:0000313" key="8">
    <source>
        <dbReference type="EMBL" id="MBD9700290.1"/>
    </source>
</evidence>
<dbReference type="InterPro" id="IPR020583">
    <property type="entry name" value="Inositol_monoP_metal-BS"/>
</dbReference>
<dbReference type="PRINTS" id="PR00377">
    <property type="entry name" value="IMPHPHTASES"/>
</dbReference>
<dbReference type="InterPro" id="IPR020550">
    <property type="entry name" value="Inositol_monophosphatase_CS"/>
</dbReference>
<reference evidence="8 9" key="1">
    <citation type="submission" date="2020-09" db="EMBL/GenBank/DDBJ databases">
        <title>Flavimobilis rhizosphaerae sp. nov., isolated from rhizosphere soil of Spartina alterniflora.</title>
        <authorList>
            <person name="Hanqin C."/>
        </authorList>
    </citation>
    <scope>NUCLEOTIDE SEQUENCE [LARGE SCALE GENOMIC DNA]</scope>
    <source>
        <strain evidence="8 9">GY 10621</strain>
    </source>
</reference>
<dbReference type="InterPro" id="IPR033942">
    <property type="entry name" value="IMPase"/>
</dbReference>
<protein>
    <recommendedName>
        <fullName evidence="7">Inositol-1-monophosphatase</fullName>
        <ecNumber evidence="7">3.1.3.25</ecNumber>
    </recommendedName>
</protein>
<dbReference type="Gene3D" id="3.40.190.80">
    <property type="match status" value="1"/>
</dbReference>
<evidence type="ECO:0000256" key="6">
    <source>
        <dbReference type="ARBA" id="ARBA00022842"/>
    </source>
</evidence>
<comment type="caution">
    <text evidence="8">The sequence shown here is derived from an EMBL/GenBank/DDBJ whole genome shotgun (WGS) entry which is preliminary data.</text>
</comment>